<organism evidence="2 3">
    <name type="scientific">Candidatus Hakubella thermalkaliphila</name>
    <dbReference type="NCBI Taxonomy" id="2754717"/>
    <lineage>
        <taxon>Bacteria</taxon>
        <taxon>Bacillati</taxon>
        <taxon>Actinomycetota</taxon>
        <taxon>Actinomycetota incertae sedis</taxon>
        <taxon>Candidatus Hakubellales</taxon>
        <taxon>Candidatus Hakubellaceae</taxon>
        <taxon>Candidatus Hakubella</taxon>
    </lineage>
</organism>
<feature type="transmembrane region" description="Helical" evidence="1">
    <location>
        <begin position="138"/>
        <end position="160"/>
    </location>
</feature>
<feature type="transmembrane region" description="Helical" evidence="1">
    <location>
        <begin position="227"/>
        <end position="255"/>
    </location>
</feature>
<dbReference type="EMBL" id="BLSB01000006">
    <property type="protein sequence ID" value="GFP34445.1"/>
    <property type="molecule type" value="Genomic_DNA"/>
</dbReference>
<dbReference type="AlphaFoldDB" id="A0A6V8PP55"/>
<sequence>MQKLLIEKIKAVPKYVYLISLSYALFYPTLYLILYLTTPSGYGFTWGWFGDDGILLSLMRSVENNLICLWASQDKVSVFAVPGLTSPYIYVPLGYISYFLRIPYQATMIVSGLIARFVLLIVIFFFLSEFVSREKVKIFYLVYTLTSGFGGLIFFLSTVVSNPASLLEPRHPFYGFMATINYELFEGVGLVPITMMNRLYYLLPMILGLVGLIFLKKHFDSSKVPLLLFSGLLYAVTFLFYPIYGISFSLISLIYGLTRLVSGEKQHVMEYLKKYSILFSLAVVGLIPWIITLIYNRKMLDLYSAIASSRARITPLFLSLCLLLIFVFYDFFYQTRNRKILAAILVSIVSLIFYELSMLHYLNREMWDFWPGFMVQIFAFVRRYYKYGFILLTLAGLYLLPNFLRNTRLKDLEYSFFYVALSVFFILSILPKMLLYNFNMARFMHFLWLPLSILASNGILKVSGKNWIRNAVLAMVITISSFSFFFYSVFFITFPHQRVSPTYYRTEELEAMNYLQKKPMGTVLSSERIAYYLPFFSNKFSLLGGEQIVVGLDKKKQDYERFFNWRTQSKERLEILNRYHIDYVFVSKEDIDQEVFDRLDDEKFLSLVFYEGTTKIYLVER</sequence>
<keyword evidence="1" id="KW-1133">Transmembrane helix</keyword>
<accession>A0A6V8PP55</accession>
<gene>
    <name evidence="2" type="ORF">HKBW3S43_00238</name>
</gene>
<evidence type="ECO:0000256" key="1">
    <source>
        <dbReference type="SAM" id="Phobius"/>
    </source>
</evidence>
<evidence type="ECO:0000313" key="3">
    <source>
        <dbReference type="Proteomes" id="UP000576480"/>
    </source>
</evidence>
<keyword evidence="1" id="KW-0472">Membrane</keyword>
<dbReference type="Proteomes" id="UP000576480">
    <property type="component" value="Unassembled WGS sequence"/>
</dbReference>
<reference evidence="2 3" key="1">
    <citation type="journal article" date="2020" name="Front. Microbiol.">
        <title>Single-cell genomics of novel Actinobacteria with the Wood-Ljungdahl pathway discovered in a serpentinizing system.</title>
        <authorList>
            <person name="Merino N."/>
            <person name="Kawai M."/>
            <person name="Boyd E.S."/>
            <person name="Colman D.R."/>
            <person name="McGlynn S.E."/>
            <person name="Nealson K.H."/>
            <person name="Kurokawa K."/>
            <person name="Hongoh Y."/>
        </authorList>
    </citation>
    <scope>NUCLEOTIDE SEQUENCE [LARGE SCALE GENOMIC DNA]</scope>
    <source>
        <strain evidence="2 3">S43</strain>
    </source>
</reference>
<keyword evidence="1" id="KW-0812">Transmembrane</keyword>
<dbReference type="RefSeq" id="WP_176229217.1">
    <property type="nucleotide sequence ID" value="NZ_BLSB01000006.1"/>
</dbReference>
<feature type="transmembrane region" description="Helical" evidence="1">
    <location>
        <begin position="340"/>
        <end position="363"/>
    </location>
</feature>
<comment type="caution">
    <text evidence="2">The sequence shown here is derived from an EMBL/GenBank/DDBJ whole genome shotgun (WGS) entry which is preliminary data.</text>
</comment>
<feature type="transmembrane region" description="Helical" evidence="1">
    <location>
        <begin position="275"/>
        <end position="295"/>
    </location>
</feature>
<feature type="transmembrane region" description="Helical" evidence="1">
    <location>
        <begin position="384"/>
        <end position="404"/>
    </location>
</feature>
<feature type="transmembrane region" description="Helical" evidence="1">
    <location>
        <begin position="102"/>
        <end position="126"/>
    </location>
</feature>
<feature type="transmembrane region" description="Helical" evidence="1">
    <location>
        <begin position="316"/>
        <end position="334"/>
    </location>
</feature>
<protein>
    <recommendedName>
        <fullName evidence="4">Glycosyltransferase RgtA/B/C/D-like domain-containing protein</fullName>
    </recommendedName>
</protein>
<feature type="transmembrane region" description="Helical" evidence="1">
    <location>
        <begin position="199"/>
        <end position="215"/>
    </location>
</feature>
<evidence type="ECO:0008006" key="4">
    <source>
        <dbReference type="Google" id="ProtNLM"/>
    </source>
</evidence>
<proteinExistence type="predicted"/>
<feature type="transmembrane region" description="Helical" evidence="1">
    <location>
        <begin position="472"/>
        <end position="494"/>
    </location>
</feature>
<evidence type="ECO:0000313" key="2">
    <source>
        <dbReference type="EMBL" id="GFP34445.1"/>
    </source>
</evidence>
<feature type="transmembrane region" description="Helical" evidence="1">
    <location>
        <begin position="15"/>
        <end position="36"/>
    </location>
</feature>
<feature type="transmembrane region" description="Helical" evidence="1">
    <location>
        <begin position="443"/>
        <end position="460"/>
    </location>
</feature>
<name>A0A6V8PP55_9ACTN</name>
<feature type="transmembrane region" description="Helical" evidence="1">
    <location>
        <begin position="416"/>
        <end position="436"/>
    </location>
</feature>